<sequence>MKIEQRFNGTGWAGIAALFLGPCLTAFGYWNLIGAMARNVAYGAYLFSDPLPWILVMIAGSIVSLLSLPMIIIGRDFEGFSSGLEGERARVVNRDPTL</sequence>
<evidence type="ECO:0000313" key="3">
    <source>
        <dbReference type="Proteomes" id="UP000327108"/>
    </source>
</evidence>
<organism evidence="2 3">
    <name type="scientific">Ochrobactrum quorumnocens</name>
    <dbReference type="NCBI Taxonomy" id="271865"/>
    <lineage>
        <taxon>Bacteria</taxon>
        <taxon>Pseudomonadati</taxon>
        <taxon>Pseudomonadota</taxon>
        <taxon>Alphaproteobacteria</taxon>
        <taxon>Hyphomicrobiales</taxon>
        <taxon>Brucellaceae</taxon>
        <taxon>Brucella/Ochrobactrum group</taxon>
        <taxon>Ochrobactrum</taxon>
    </lineage>
</organism>
<name>A0A5N1K5T5_9HYPH</name>
<comment type="caution">
    <text evidence="2">The sequence shown here is derived from an EMBL/GenBank/DDBJ whole genome shotgun (WGS) entry which is preliminary data.</text>
</comment>
<dbReference type="EMBL" id="VYXQ01000004">
    <property type="protein sequence ID" value="KAA9369564.1"/>
    <property type="molecule type" value="Genomic_DNA"/>
</dbReference>
<dbReference type="RefSeq" id="WP_151091929.1">
    <property type="nucleotide sequence ID" value="NZ_VYXQ01000004.1"/>
</dbReference>
<reference evidence="2 3" key="1">
    <citation type="submission" date="2019-09" db="EMBL/GenBank/DDBJ databases">
        <title>Biological control of the noxious weed angled onion (Allium triquetrum) thwarted by endophytic bacteria in Victoria, Australia.</title>
        <authorList>
            <person name="Tehranchian P."/>
            <person name="Adair R.J."/>
            <person name="Van T.H."/>
            <person name="Morrison P.D."/>
            <person name="Williams H."/>
            <person name="Lawrie A.C."/>
        </authorList>
    </citation>
    <scope>NUCLEOTIDE SEQUENCE [LARGE SCALE GENOMIC DNA]</scope>
    <source>
        <strain evidence="2 3">RPTAtOch1</strain>
    </source>
</reference>
<keyword evidence="1" id="KW-0472">Membrane</keyword>
<feature type="transmembrane region" description="Helical" evidence="1">
    <location>
        <begin position="12"/>
        <end position="33"/>
    </location>
</feature>
<proteinExistence type="predicted"/>
<feature type="transmembrane region" description="Helical" evidence="1">
    <location>
        <begin position="53"/>
        <end position="73"/>
    </location>
</feature>
<evidence type="ECO:0000256" key="1">
    <source>
        <dbReference type="SAM" id="Phobius"/>
    </source>
</evidence>
<accession>A0A5N1K5T5</accession>
<gene>
    <name evidence="2" type="ORF">F3W84_05350</name>
</gene>
<keyword evidence="1" id="KW-1133">Transmembrane helix</keyword>
<evidence type="ECO:0000313" key="2">
    <source>
        <dbReference type="EMBL" id="KAA9369564.1"/>
    </source>
</evidence>
<keyword evidence="3" id="KW-1185">Reference proteome</keyword>
<dbReference type="AlphaFoldDB" id="A0A5N1K5T5"/>
<protein>
    <submittedName>
        <fullName evidence="2">Uncharacterized protein</fullName>
    </submittedName>
</protein>
<keyword evidence="1" id="KW-0812">Transmembrane</keyword>
<dbReference type="Proteomes" id="UP000327108">
    <property type="component" value="Unassembled WGS sequence"/>
</dbReference>